<dbReference type="EMBL" id="WKFB01000202">
    <property type="protein sequence ID" value="KAF6731904.1"/>
    <property type="molecule type" value="Genomic_DNA"/>
</dbReference>
<dbReference type="Proteomes" id="UP000646548">
    <property type="component" value="Unassembled WGS sequence"/>
</dbReference>
<evidence type="ECO:0000313" key="2">
    <source>
        <dbReference type="Proteomes" id="UP000646548"/>
    </source>
</evidence>
<feature type="non-terminal residue" evidence="1">
    <location>
        <position position="1"/>
    </location>
</feature>
<dbReference type="AlphaFoldDB" id="A0A834CQP3"/>
<protein>
    <submittedName>
        <fullName evidence="1">Uncharacterized protein</fullName>
    </submittedName>
</protein>
<comment type="caution">
    <text evidence="1">The sequence shown here is derived from an EMBL/GenBank/DDBJ whole genome shotgun (WGS) entry which is preliminary data.</text>
</comment>
<name>A0A834CQP3_ORYME</name>
<proteinExistence type="predicted"/>
<accession>A0A834CQP3</accession>
<evidence type="ECO:0000313" key="1">
    <source>
        <dbReference type="EMBL" id="KAF6731904.1"/>
    </source>
</evidence>
<reference evidence="1" key="1">
    <citation type="journal article" name="BMC Genomics">
        <title>Long-read sequencing and de novo genome assembly of marine medaka (Oryzias melastigma).</title>
        <authorList>
            <person name="Liang P."/>
            <person name="Saqib H.S.A."/>
            <person name="Ni X."/>
            <person name="Shen Y."/>
        </authorList>
    </citation>
    <scope>NUCLEOTIDE SEQUENCE</scope>
    <source>
        <strain evidence="1">Bigg-433</strain>
    </source>
</reference>
<sequence length="60" mass="6526">MTQTLLCPAGFYQNLPAEMDQMGSEAGLGGWPCSWLLRMGGGQGPEESGLKWIQQDPRSL</sequence>
<gene>
    <name evidence="1" type="ORF">FQA47_020959</name>
</gene>
<organism evidence="1 2">
    <name type="scientific">Oryzias melastigma</name>
    <name type="common">Marine medaka</name>
    <dbReference type="NCBI Taxonomy" id="30732"/>
    <lineage>
        <taxon>Eukaryota</taxon>
        <taxon>Metazoa</taxon>
        <taxon>Chordata</taxon>
        <taxon>Craniata</taxon>
        <taxon>Vertebrata</taxon>
        <taxon>Euteleostomi</taxon>
        <taxon>Actinopterygii</taxon>
        <taxon>Neopterygii</taxon>
        <taxon>Teleostei</taxon>
        <taxon>Neoteleostei</taxon>
        <taxon>Acanthomorphata</taxon>
        <taxon>Ovalentaria</taxon>
        <taxon>Atherinomorphae</taxon>
        <taxon>Beloniformes</taxon>
        <taxon>Adrianichthyidae</taxon>
        <taxon>Oryziinae</taxon>
        <taxon>Oryzias</taxon>
    </lineage>
</organism>